<evidence type="ECO:0000313" key="3">
    <source>
        <dbReference type="Proteomes" id="UP001063698"/>
    </source>
</evidence>
<keyword evidence="1" id="KW-0812">Transmembrane</keyword>
<organism evidence="2 3">
    <name type="scientific">Ignicoccus pacificus DSM 13166</name>
    <dbReference type="NCBI Taxonomy" id="940294"/>
    <lineage>
        <taxon>Archaea</taxon>
        <taxon>Thermoproteota</taxon>
        <taxon>Thermoprotei</taxon>
        <taxon>Desulfurococcales</taxon>
        <taxon>Desulfurococcaceae</taxon>
        <taxon>Ignicoccus</taxon>
    </lineage>
</organism>
<protein>
    <recommendedName>
        <fullName evidence="4">PEGA domain-containing protein</fullName>
    </recommendedName>
</protein>
<dbReference type="Gene3D" id="2.60.40.1120">
    <property type="entry name" value="Carboxypeptidase-like, regulatory domain"/>
    <property type="match status" value="2"/>
</dbReference>
<gene>
    <name evidence="2" type="ORF">IPA_04740</name>
</gene>
<dbReference type="Proteomes" id="UP001063698">
    <property type="component" value="Chromosome"/>
</dbReference>
<name>A0A977KB80_9CREN</name>
<evidence type="ECO:0008006" key="4">
    <source>
        <dbReference type="Google" id="ProtNLM"/>
    </source>
</evidence>
<accession>A0A977KB80</accession>
<dbReference type="KEGG" id="ipc:IPA_04740"/>
<keyword evidence="1" id="KW-0472">Membrane</keyword>
<proteinExistence type="predicted"/>
<dbReference type="AlphaFoldDB" id="A0A977KB80"/>
<reference evidence="2" key="1">
    <citation type="submission" date="2013-11" db="EMBL/GenBank/DDBJ databases">
        <title>Comparative genomics of Ignicoccus.</title>
        <authorList>
            <person name="Podar M."/>
        </authorList>
    </citation>
    <scope>NUCLEOTIDE SEQUENCE</scope>
    <source>
        <strain evidence="2">DSM 13166</strain>
    </source>
</reference>
<evidence type="ECO:0000313" key="2">
    <source>
        <dbReference type="EMBL" id="UXD22437.1"/>
    </source>
</evidence>
<sequence>MRKIALATLLMLIITSLYVVQALTLNISTIKNTVPISSLLSSEKLSLPFKEKVNMVFKSKNDVFLLTNDMTLYRGVVQGTNYVVLAFTKLPSTPIWINESSSKIYMLFEDGKFSEYNMALTNCLKTLNLGKLIEVVGSAWRSLILLNSQGDLFIVKNNDVKQLSSISNNTIPLINRNLKIIKVNTNNVSLACGLGKLTIVGFRINNNVTKVLLKDINKNEYALVELVIDQNNVIMDKCSKLKTVNVIKDINNMYIITSNKTSLMAISLNSSIPNLHILLPKYKKFTLTRLRFLRNFTDILNLKGSLFMVNNYLVSIRPKDSSVLLSASNIKDCYSTLCTDRKGNVYILRDPSQPHTILMISLTRKFLTLTKGVILSSYLSSLSSENKYHLPLSTRVPSVKVEVPAGLYILSINTEVGRVVEFVPAPPVSWDFDPLFVPIEISPEIIVPYVYTVTIKVIDSQTHEPIGGALVYITGTTVRGKTVNIGPLITPADGTIKIKLEKGTYTIRITHNLYKTYVKRIVLRSNLNLVAKLIIKGTNVYFIVKSKGAPPLIKPEPLKNATIKLVGPLTLTLHTDNRGVAKAILRPGLYTINVTAPLHRPYSGTLTVPPGAPTIKKTIALEPVLINLVLTVIDAVTKKPVIPNLVKLTALSLPNTPSLTITNPPSNVINAKIPPGRYLIQVIAKNYNEFKRVYTLTKDTQLTIALHYKTIKVRIMVYDELRRPVDHFNITLYNEILGVRFNFTLTAQSNVVELPPGLYKVKVTAPGFEPLITEIKIDENTQVIQLTIAHKTFNIIIRATTNDKLLYDFISKCKGNIQGGPLLKPLPLPVMTKPKLEASVKLPKGTYQVSLQCFSYNGKLAATGSASFAVPLKRTVLVNLIPSKTPVEVRVVDVRNNKPVTRALVKIYYNGKLIGEGQTNYMGIAKIMVNTYYIGKQVTISITAPGYQSYSSTVILTERLPTIYLKPAPTIIEILLGNPVLLIVLVFVAGAGAYLISTFLGRGEEEEIFEELV</sequence>
<feature type="transmembrane region" description="Helical" evidence="1">
    <location>
        <begin position="974"/>
        <end position="996"/>
    </location>
</feature>
<keyword evidence="1" id="KW-1133">Transmembrane helix</keyword>
<keyword evidence="3" id="KW-1185">Reference proteome</keyword>
<evidence type="ECO:0000256" key="1">
    <source>
        <dbReference type="SAM" id="Phobius"/>
    </source>
</evidence>
<dbReference type="InterPro" id="IPR008969">
    <property type="entry name" value="CarboxyPept-like_regulatory"/>
</dbReference>
<dbReference type="SUPFAM" id="SSF49464">
    <property type="entry name" value="Carboxypeptidase regulatory domain-like"/>
    <property type="match status" value="3"/>
</dbReference>
<dbReference type="EMBL" id="CP006868">
    <property type="protein sequence ID" value="UXD22437.1"/>
    <property type="molecule type" value="Genomic_DNA"/>
</dbReference>